<keyword evidence="3" id="KW-1185">Reference proteome</keyword>
<dbReference type="PANTHER" id="PTHR43179:SF7">
    <property type="entry name" value="RHAMNOSYLTRANSFERASE WBBL"/>
    <property type="match status" value="1"/>
</dbReference>
<gene>
    <name evidence="2" type="ORF">DEW08_30245</name>
</gene>
<keyword evidence="2" id="KW-0614">Plasmid</keyword>
<evidence type="ECO:0000313" key="3">
    <source>
        <dbReference type="Proteomes" id="UP000245629"/>
    </source>
</evidence>
<accession>A0A2S2D0K3</accession>
<evidence type="ECO:0000313" key="2">
    <source>
        <dbReference type="EMBL" id="AWK90291.1"/>
    </source>
</evidence>
<protein>
    <submittedName>
        <fullName evidence="2">Uncharacterized protein</fullName>
    </submittedName>
</protein>
<name>A0A2S2D0K3_9PROT</name>
<organism evidence="2 3">
    <name type="scientific">Azospirillum thermophilum</name>
    <dbReference type="NCBI Taxonomy" id="2202148"/>
    <lineage>
        <taxon>Bacteria</taxon>
        <taxon>Pseudomonadati</taxon>
        <taxon>Pseudomonadota</taxon>
        <taxon>Alphaproteobacteria</taxon>
        <taxon>Rhodospirillales</taxon>
        <taxon>Azospirillaceae</taxon>
        <taxon>Azospirillum</taxon>
    </lineage>
</organism>
<dbReference type="AlphaFoldDB" id="A0A2S2D0K3"/>
<dbReference type="Gene3D" id="3.90.550.10">
    <property type="entry name" value="Spore Coat Polysaccharide Biosynthesis Protein SpsA, Chain A"/>
    <property type="match status" value="1"/>
</dbReference>
<dbReference type="SUPFAM" id="SSF53448">
    <property type="entry name" value="Nucleotide-diphospho-sugar transferases"/>
    <property type="match status" value="1"/>
</dbReference>
<dbReference type="InterPro" id="IPR029044">
    <property type="entry name" value="Nucleotide-diphossugar_trans"/>
</dbReference>
<dbReference type="EMBL" id="CP029359">
    <property type="protein sequence ID" value="AWK90291.1"/>
    <property type="molecule type" value="Genomic_DNA"/>
</dbReference>
<dbReference type="Proteomes" id="UP000245629">
    <property type="component" value="Plasmid unnamed4"/>
</dbReference>
<dbReference type="PANTHER" id="PTHR43179">
    <property type="entry name" value="RHAMNOSYLTRANSFERASE WBBL"/>
    <property type="match status" value="1"/>
</dbReference>
<dbReference type="OrthoDB" id="115878at2"/>
<proteinExistence type="predicted"/>
<evidence type="ECO:0000256" key="1">
    <source>
        <dbReference type="SAM" id="MobiDB-lite"/>
    </source>
</evidence>
<dbReference type="KEGG" id="azz:DEW08_30245"/>
<geneLocation type="plasmid" evidence="2 3">
    <name>unnamed4</name>
</geneLocation>
<dbReference type="Pfam" id="PF13641">
    <property type="entry name" value="Glyco_tranf_2_3"/>
    <property type="match status" value="1"/>
</dbReference>
<reference evidence="3" key="1">
    <citation type="submission" date="2018-05" db="EMBL/GenBank/DDBJ databases">
        <title>Azospirillum thermophila sp. nov., a novel isolated from hot spring.</title>
        <authorList>
            <person name="Zhao Z."/>
        </authorList>
    </citation>
    <scope>NUCLEOTIDE SEQUENCE [LARGE SCALE GENOMIC DNA]</scope>
    <source>
        <strain evidence="3">CFH 70021</strain>
        <plasmid evidence="3">unnamed4</plasmid>
    </source>
</reference>
<feature type="region of interest" description="Disordered" evidence="1">
    <location>
        <begin position="1"/>
        <end position="58"/>
    </location>
</feature>
<sequence>MSGRPRWTVPGACSAATRSRDAGGSSVKPVPRQWRSGPMEFSAGSPASPVLPGAEAPPSPAAWSLSASPLLDPLYYAARCGLRFATAEDAAAHYVTTGWRAGLDPHPLFDTRWYLQRYPDVAGTGADPLSHYLLIGAREGRSPNPLFLPDWYRTHAPEAAQMPVDPLVHYALAGGALGYDPCPLFDTGWYAAANPDAAASGLTPLGHYLHVGSRRGATPHPLFDPVWYRESNGDVAASGLDPVVHYLHWGRNEGRAPNAFFDPAWYLDSYPDVRGAGVDPLWHFREHGWREERDPSPRFCTRWYLDSYPDAAATGDNPLIHHLRIGQAEGRPAYPGDPAGLRPLTPDFALGDVVFDRWRAAAFASAGAAAGKRLPLSPPPRLLVVVAAGDAAEAARLPASLAALSSGAALAGLADWLVFDATGAAAMGRLAADVAVCTGVEALAARLDACGETDLVCFLRAGDRIDAPALAALERAAAEGGLLILFDLYYRRNGSVYPLLLPGVDLIHALNCDYFRSRFAVRSRLAAAAVRSTGQPGGHAAALRILSGLTLGRNYGALAHVPLPLVEVPDQGEAIIAERLALLDPATPVAYLPSGQDPAPAAGTGVSIIISTKDKGRLTDLLVRQILALGDLVEDVVIVSNNTANGVARANLARLADHPKVTLVRHDHPYNFSIQSNLGARRAKGETLLFLNDDIVPVTTDWLEELLAPFTNPEVAVAGPLLLYPDERVQHGGMFLGYNGIAGHTLRYASLPEEDYLFMASAPREVSAVTGAALLIRRGVFEDLNGFDPQLATYLQDVDLCLRVVETGHRVVFTPRPVLLHMESVSFHGMLKDTAFQEQRRLECRHFTDRWGARVARDRHHNPCFAPNDETLQTLR</sequence>